<name>M4SPT0_9CAUD</name>
<reference evidence="1 4" key="1">
    <citation type="submission" date="2010-11" db="EMBL/GenBank/DDBJ databases">
        <title>The Genome Sequence of Cellulophaga phage phiST.</title>
        <authorList>
            <consortium name="The Broad Institute Genome Sequencing Platform"/>
            <person name="Henn M.R."/>
            <person name="Reimann L."/>
            <person name="Holmfelt K."/>
            <person name="Levin J."/>
            <person name="Malboeuf C."/>
            <person name="Casali M."/>
            <person name="Russ C."/>
            <person name="Lennon N."/>
            <person name="Chapman S.B."/>
            <person name="Erlich R."/>
            <person name="Young S.K."/>
            <person name="Yandava C."/>
            <person name="Zeng Q."/>
            <person name="Alvarado L."/>
            <person name="Anderson S."/>
            <person name="Berlin A."/>
            <person name="Chen Z."/>
            <person name="Freedman E."/>
            <person name="Gellesch M."/>
            <person name="Goldberg J."/>
            <person name="Green L."/>
            <person name="Griggs A."/>
            <person name="Gujja S."/>
            <person name="Heilman E.R."/>
            <person name="Heiman D."/>
            <person name="Hollinger A."/>
            <person name="Howarth C."/>
            <person name="Larson L."/>
            <person name="Mehta T."/>
            <person name="Pearson M."/>
            <person name="Roberts A."/>
            <person name="Ryan E."/>
            <person name="Saif S."/>
            <person name="Shea T."/>
            <person name="Shenoy N."/>
            <person name="Sisk P."/>
            <person name="Stolte C."/>
            <person name="Sykes S."/>
            <person name="White J."/>
            <person name="Haas B."/>
            <person name="Nusbaum C."/>
            <person name="Birren B."/>
        </authorList>
    </citation>
    <scope>NUCLEOTIDE SEQUENCE [LARGE SCALE GENOMIC DNA]</scope>
    <source>
        <strain evidence="1">PhiST</strain>
        <strain evidence="4">phiST</strain>
    </source>
</reference>
<proteinExistence type="predicted"/>
<dbReference type="Proteomes" id="UP000014729">
    <property type="component" value="Segment"/>
</dbReference>
<gene>
    <name evidence="1" type="ORF">CGPG_00052</name>
    <name evidence="2" type="ORF">PhiST_gp057</name>
</gene>
<accession>M4SPT0</accession>
<keyword evidence="4" id="KW-1185">Reference proteome</keyword>
<organism evidence="1 4">
    <name type="scientific">Cellulophaga phage phiST</name>
    <dbReference type="NCBI Taxonomy" id="756282"/>
    <lineage>
        <taxon>Viruses</taxon>
        <taxon>Duplodnaviria</taxon>
        <taxon>Heunggongvirae</taxon>
        <taxon>Uroviricota</taxon>
        <taxon>Caudoviricetes</taxon>
        <taxon>Cbastvirus</taxon>
        <taxon>Cbastvirus ST</taxon>
    </lineage>
</organism>
<sequence>MRKVLVFGGCESGKSALIRSMQSENIEPIFIDPISMKNITDIVGEKFIRKDRPTFKCRLPMSEQNLNEIRKIKQKKSLLSANERARLLNRFNLIYQKI</sequence>
<dbReference type="GeneID" id="15009950"/>
<evidence type="ECO:0000313" key="1">
    <source>
        <dbReference type="EMBL" id="AGH56751.1"/>
    </source>
</evidence>
<dbReference type="Proteomes" id="UP000203074">
    <property type="component" value="Segment"/>
</dbReference>
<dbReference type="EMBL" id="HQ634192">
    <property type="protein sequence ID" value="AGH56751.1"/>
    <property type="molecule type" value="Genomic_DNA"/>
</dbReference>
<evidence type="ECO:0000313" key="2">
    <source>
        <dbReference type="EMBL" id="AGO47196.1"/>
    </source>
</evidence>
<evidence type="ECO:0000313" key="4">
    <source>
        <dbReference type="Proteomes" id="UP000203074"/>
    </source>
</evidence>
<dbReference type="RefSeq" id="YP_007673434.1">
    <property type="nucleotide sequence ID" value="NC_020842.1"/>
</dbReference>
<evidence type="ECO:0000313" key="3">
    <source>
        <dbReference type="Proteomes" id="UP000014729"/>
    </source>
</evidence>
<reference evidence="3" key="3">
    <citation type="submission" date="2013-03" db="EMBL/GenBank/DDBJ databases">
        <title>The Cellulophaga phages: a novel, diverse, and globally ubiquitous model system.</title>
        <authorList>
            <person name="Holmfeldt K."/>
            <person name="Solonenko N."/>
            <person name="Shah M."/>
            <person name="Corrier K."/>
            <person name="Riemann L."/>
            <person name="VerBerkmoes N.C."/>
            <person name="Sullivan M.B."/>
        </authorList>
    </citation>
    <scope>NUCLEOTIDE SEQUENCE [LARGE SCALE GENOMIC DNA]</scope>
</reference>
<dbReference type="EMBL" id="KC821604">
    <property type="protein sequence ID" value="AGO47196.1"/>
    <property type="molecule type" value="Genomic_DNA"/>
</dbReference>
<dbReference type="KEGG" id="vg:15009950"/>
<protein>
    <submittedName>
        <fullName evidence="1">Uncharacterized protein</fullName>
    </submittedName>
</protein>
<reference evidence="2 3" key="2">
    <citation type="journal article" date="2013" name="Proc. Natl. Acad. Sci. U.S.A.">
        <title>Twelve previously unknown phage genera are ubiquitous in global oceans.</title>
        <authorList>
            <person name="Holmfeldt K."/>
            <person name="Solonenko N."/>
            <person name="Shah M."/>
            <person name="Corrier K."/>
            <person name="Riemann L."/>
            <person name="Verberkmoes N.C."/>
            <person name="Sullivan M.B."/>
        </authorList>
    </citation>
    <scope>NUCLEOTIDE SEQUENCE [LARGE SCALE GENOMIC DNA]</scope>
    <source>
        <strain evidence="2">PhiST</strain>
    </source>
</reference>